<dbReference type="EMBL" id="BGPR01036843">
    <property type="protein sequence ID" value="GBO12229.1"/>
    <property type="molecule type" value="Genomic_DNA"/>
</dbReference>
<proteinExistence type="predicted"/>
<accession>A0A4Y2UGK5</accession>
<dbReference type="AlphaFoldDB" id="A0A4Y2UGK5"/>
<protein>
    <submittedName>
        <fullName evidence="2">Uncharacterized protein</fullName>
    </submittedName>
</protein>
<gene>
    <name evidence="2" type="ORF">AVEN_118489_1</name>
</gene>
<sequence>MLRRTTEWSVRCLLLAVSDTLTPGELDDELDRGSLLPTSVNLCLCYRRNCFVRPHQLIQRLGRGIALLHPVTEYLGSLFRVGIICFWCSEILSFHVDEMKFKFLRTMDSCVIFNLLKCILIEND</sequence>
<dbReference type="Proteomes" id="UP000499080">
    <property type="component" value="Unassembled WGS sequence"/>
</dbReference>
<feature type="chain" id="PRO_5021469307" evidence="1">
    <location>
        <begin position="21"/>
        <end position="124"/>
    </location>
</feature>
<name>A0A4Y2UGK5_ARAVE</name>
<feature type="signal peptide" evidence="1">
    <location>
        <begin position="1"/>
        <end position="20"/>
    </location>
</feature>
<organism evidence="2 3">
    <name type="scientific">Araneus ventricosus</name>
    <name type="common">Orbweaver spider</name>
    <name type="synonym">Epeira ventricosa</name>
    <dbReference type="NCBI Taxonomy" id="182803"/>
    <lineage>
        <taxon>Eukaryota</taxon>
        <taxon>Metazoa</taxon>
        <taxon>Ecdysozoa</taxon>
        <taxon>Arthropoda</taxon>
        <taxon>Chelicerata</taxon>
        <taxon>Arachnida</taxon>
        <taxon>Araneae</taxon>
        <taxon>Araneomorphae</taxon>
        <taxon>Entelegynae</taxon>
        <taxon>Araneoidea</taxon>
        <taxon>Araneidae</taxon>
        <taxon>Araneus</taxon>
    </lineage>
</organism>
<keyword evidence="1" id="KW-0732">Signal</keyword>
<evidence type="ECO:0000313" key="3">
    <source>
        <dbReference type="Proteomes" id="UP000499080"/>
    </source>
</evidence>
<comment type="caution">
    <text evidence="2">The sequence shown here is derived from an EMBL/GenBank/DDBJ whole genome shotgun (WGS) entry which is preliminary data.</text>
</comment>
<reference evidence="2 3" key="1">
    <citation type="journal article" date="2019" name="Sci. Rep.">
        <title>Orb-weaving spider Araneus ventricosus genome elucidates the spidroin gene catalogue.</title>
        <authorList>
            <person name="Kono N."/>
            <person name="Nakamura H."/>
            <person name="Ohtoshi R."/>
            <person name="Moran D.A.P."/>
            <person name="Shinohara A."/>
            <person name="Yoshida Y."/>
            <person name="Fujiwara M."/>
            <person name="Mori M."/>
            <person name="Tomita M."/>
            <person name="Arakawa K."/>
        </authorList>
    </citation>
    <scope>NUCLEOTIDE SEQUENCE [LARGE SCALE GENOMIC DNA]</scope>
</reference>
<keyword evidence="3" id="KW-1185">Reference proteome</keyword>
<evidence type="ECO:0000313" key="2">
    <source>
        <dbReference type="EMBL" id="GBO12229.1"/>
    </source>
</evidence>
<evidence type="ECO:0000256" key="1">
    <source>
        <dbReference type="SAM" id="SignalP"/>
    </source>
</evidence>